<dbReference type="Gene3D" id="3.40.50.12230">
    <property type="match status" value="1"/>
</dbReference>
<evidence type="ECO:0000259" key="2">
    <source>
        <dbReference type="Pfam" id="PF02911"/>
    </source>
</evidence>
<dbReference type="InterPro" id="IPR005793">
    <property type="entry name" value="Formyl_trans_C"/>
</dbReference>
<dbReference type="RefSeq" id="WP_343763307.1">
    <property type="nucleotide sequence ID" value="NZ_BAAAFG010000002.1"/>
</dbReference>
<gene>
    <name evidence="3" type="primary">fmt_2</name>
    <name evidence="3" type="ORF">GCM10009117_04690</name>
</gene>
<keyword evidence="4" id="KW-1185">Reference proteome</keyword>
<evidence type="ECO:0000259" key="1">
    <source>
        <dbReference type="Pfam" id="PF00551"/>
    </source>
</evidence>
<reference evidence="4" key="1">
    <citation type="journal article" date="2019" name="Int. J. Syst. Evol. Microbiol.">
        <title>The Global Catalogue of Microorganisms (GCM) 10K type strain sequencing project: providing services to taxonomists for standard genome sequencing and annotation.</title>
        <authorList>
            <consortium name="The Broad Institute Genomics Platform"/>
            <consortium name="The Broad Institute Genome Sequencing Center for Infectious Disease"/>
            <person name="Wu L."/>
            <person name="Ma J."/>
        </authorList>
    </citation>
    <scope>NUCLEOTIDE SEQUENCE [LARGE SCALE GENOMIC DNA]</scope>
    <source>
        <strain evidence="4">JCM 16082</strain>
    </source>
</reference>
<dbReference type="Proteomes" id="UP001500507">
    <property type="component" value="Unassembled WGS sequence"/>
</dbReference>
<sequence length="289" mass="33343">MKIALVGNNDGPLRLYNSMKHVGLTPVFVGLQKEPSAAVLSRYEEEVEIELNTNFQEEKLLKHLTALNERPDLIMNCFCNFKFVQLLDHYIVLNVHPSPLPLYRGRHPLHWALINGEQSFGISIHEMTQDFDAGAIYWQKMIRVPKACSVQLLRERLMKELESDFGSFLKRYIHEEIIPIPNPREKATYIKRRYPADSELTEWNDGAMIYRKIHALKSEDHPAFIHLNEQKIPIFDAEMSLGKAETVSKVTITKVNPDGILVTSKDGRILTLRIKHPEDYSLEKNQVIS</sequence>
<dbReference type="Pfam" id="PF02911">
    <property type="entry name" value="Formyl_trans_C"/>
    <property type="match status" value="1"/>
</dbReference>
<dbReference type="PANTHER" id="PTHR11138">
    <property type="entry name" value="METHIONYL-TRNA FORMYLTRANSFERASE"/>
    <property type="match status" value="1"/>
</dbReference>
<feature type="domain" description="Formyl transferase N-terminal" evidence="1">
    <location>
        <begin position="82"/>
        <end position="159"/>
    </location>
</feature>
<evidence type="ECO:0000313" key="4">
    <source>
        <dbReference type="Proteomes" id="UP001500507"/>
    </source>
</evidence>
<dbReference type="InterPro" id="IPR036477">
    <property type="entry name" value="Formyl_transf_N_sf"/>
</dbReference>
<dbReference type="PANTHER" id="PTHR11138:SF5">
    <property type="entry name" value="METHIONYL-TRNA FORMYLTRANSFERASE, MITOCHONDRIAL"/>
    <property type="match status" value="1"/>
</dbReference>
<comment type="caution">
    <text evidence="3">The sequence shown here is derived from an EMBL/GenBank/DDBJ whole genome shotgun (WGS) entry which is preliminary data.</text>
</comment>
<feature type="domain" description="Formyl transferase C-terminal" evidence="2">
    <location>
        <begin position="202"/>
        <end position="277"/>
    </location>
</feature>
<dbReference type="SUPFAM" id="SSF53328">
    <property type="entry name" value="Formyltransferase"/>
    <property type="match status" value="1"/>
</dbReference>
<protein>
    <submittedName>
        <fullName evidence="3">Methionyl-tRNA formyltransferase</fullName>
    </submittedName>
</protein>
<dbReference type="Pfam" id="PF00551">
    <property type="entry name" value="Formyl_trans_N"/>
    <property type="match status" value="1"/>
</dbReference>
<dbReference type="InterPro" id="IPR002376">
    <property type="entry name" value="Formyl_transf_N"/>
</dbReference>
<evidence type="ECO:0000313" key="3">
    <source>
        <dbReference type="EMBL" id="GAA0871323.1"/>
    </source>
</evidence>
<organism evidence="3 4">
    <name type="scientific">Gangjinia marincola</name>
    <dbReference type="NCBI Taxonomy" id="578463"/>
    <lineage>
        <taxon>Bacteria</taxon>
        <taxon>Pseudomonadati</taxon>
        <taxon>Bacteroidota</taxon>
        <taxon>Flavobacteriia</taxon>
        <taxon>Flavobacteriales</taxon>
        <taxon>Flavobacteriaceae</taxon>
        <taxon>Gangjinia</taxon>
    </lineage>
</organism>
<proteinExistence type="predicted"/>
<accession>A0ABP3XSK4</accession>
<name>A0ABP3XSK4_9FLAO</name>
<dbReference type="EMBL" id="BAAAFG010000002">
    <property type="protein sequence ID" value="GAA0871323.1"/>
    <property type="molecule type" value="Genomic_DNA"/>
</dbReference>